<accession>A0AAD2H3L8</accession>
<sequence length="1449" mass="163064">MAETLLAILLVTTSAKGSNIVFRWPTTPAASPRFSRAKPDGILTSLDNPWRAANPHQNPPNSSASFEEDVTAREWKRPNNTRRGRAGSLSSNDSHGASSGRNSPVKDLDNDAVKDEYEELFGYSSEFLANILVPQRSMCHQKFELLMDDLAFIGHPVSAEEDGVWKFKPEKISRGRGEERLRRSAHNDQISVSPLSEKACGRVSWLQRFLFVLVLDLPDPSSAASGNITKYFDIIYEQIAFPIAAVLFQEQVLSNFVEDECDILGTLKDKHSARGDDYETYTFQALGTSSIAPAMKTLYEAIKSSSVAYLSLHDLPLELQLPPYLDGLLHYGGDDDDGEMPPEDEYHAWGQEMSFGYRLPSLTAWKSLLLLDGGPEGIDPYANLRQSLDGTGDRSLVEGLIKFLENASVTLSFADMASLLDWDLETQVFPTVRWLVHHRRAKIVDTVHLNLRTIFRLPPKFIQPLSQLTLEFDEEFAEAGVPSLPVLLATISSLSDTHFFASVVKRRDLVPLYHDVVLWMLKRDMLVTVHLRIRIVATARLKEQLKFSKGRARNRQTGGRAGQSKLRNQLDAAGSQSPPPPFLTPSPKGARRHSRLPLVGTEDSEGSERNRRDAELNEHDGSDDEREASIINEPGRATTVQQTWLAAMSEGKDPALARRFEQINQYFDGKKTDDEILYRADMSRRELREILLAYDEFATPSPAASTPWTEHRNPEARTYWFNSISKESVWEKPDDLKSPFEVCHKCIGVLQRLITTQRALNQTKWKEYLSGGRKYYYNTETKESKWDMPDELLLLLEKVGKDGNPPSTPGAGFTPVTAGALVVAGSDTAALQTNGNNELAVGAHTGGIPTPSALPTRPNLPDDPVIPHNGFATFEEGEKAFMHLLRKAGVGTNWTWDKTMRAIVVDPLYRALNSLAEKKATYEKFIVQLKAKEQEDKDARLAKLRPALRNLLKGNPSVFPYTTYATADRLFATHPIWQHARVEAEKKLVFEEYVAELKQREVQESRAARSRSISKVVALFKELNVGVVTRWRDAQDLLINSDTWRNDPELQKLPTLDILLAFEDYSRVREREYEDQARKDQVEKTRRERKARENFKALLAELVESSKISARSKWKDVFPLLRSDERYLAMLGNPGSTPLDLFWDVVDAFDQKLENKIALVRNAIASYNTKHTKPSLDGDVTMEDSGSKEVTDHGGFSVEPETKEEDFIAVYKEGSTDEMEVLSSEELSLVYRTLVDAASKKRADEKRRAERRLRHLQDDLRYALKKLSIPSDVTDYEAALPLMQDLPEFKALEDEDARKATWLKFYKRHKEKQKEAEDEDTTSVGSRRKRESDRDLGVTEDIIAVMTRLGTALPVSTETIDTTATVITGGMMDEGGRKSEIAKGPAHEIGRMGSADEVVVPGMTETGETRMMTGRNELKRYDDDPMQVDTPATTKHSNGRAESPEEGEI</sequence>
<dbReference type="SMART" id="SM00441">
    <property type="entry name" value="FF"/>
    <property type="match status" value="3"/>
</dbReference>
<dbReference type="Pfam" id="PF24064">
    <property type="entry name" value="HTH_NPRL3"/>
    <property type="match status" value="1"/>
</dbReference>
<dbReference type="GO" id="GO:0006397">
    <property type="term" value="P:mRNA processing"/>
    <property type="evidence" value="ECO:0007669"/>
    <property type="project" value="UniProtKB-KW"/>
</dbReference>
<keyword evidence="7" id="KW-0175">Coiled coil</keyword>
<dbReference type="InterPro" id="IPR036020">
    <property type="entry name" value="WW_dom_sf"/>
</dbReference>
<evidence type="ECO:0000313" key="12">
    <source>
        <dbReference type="EMBL" id="CAK5268561.1"/>
    </source>
</evidence>
<feature type="coiled-coil region" evidence="7">
    <location>
        <begin position="1239"/>
        <end position="1266"/>
    </location>
</feature>
<feature type="chain" id="PRO_5042206458" description="Formin binding protein" evidence="9">
    <location>
        <begin position="18"/>
        <end position="1449"/>
    </location>
</feature>
<dbReference type="InterPro" id="IPR056603">
    <property type="entry name" value="HTH_NPRL3"/>
</dbReference>
<dbReference type="SUPFAM" id="SSF81698">
    <property type="entry name" value="FF domain"/>
    <property type="match status" value="5"/>
</dbReference>
<feature type="region of interest" description="Disordered" evidence="8">
    <location>
        <begin position="547"/>
        <end position="637"/>
    </location>
</feature>
<protein>
    <recommendedName>
        <fullName evidence="14">Formin binding protein</fullName>
    </recommendedName>
</protein>
<feature type="compositionally biased region" description="Basic and acidic residues" evidence="8">
    <location>
        <begin position="606"/>
        <end position="620"/>
    </location>
</feature>
<comment type="caution">
    <text evidence="12">The sequence shown here is derived from an EMBL/GenBank/DDBJ whole genome shotgun (WGS) entry which is preliminary data.</text>
</comment>
<gene>
    <name evidence="12" type="ORF">MYCIT1_LOCUS11828</name>
</gene>
<feature type="region of interest" description="Disordered" evidence="8">
    <location>
        <begin position="29"/>
        <end position="109"/>
    </location>
</feature>
<organism evidence="12 13">
    <name type="scientific">Mycena citricolor</name>
    <dbReference type="NCBI Taxonomy" id="2018698"/>
    <lineage>
        <taxon>Eukaryota</taxon>
        <taxon>Fungi</taxon>
        <taxon>Dikarya</taxon>
        <taxon>Basidiomycota</taxon>
        <taxon>Agaricomycotina</taxon>
        <taxon>Agaricomycetes</taxon>
        <taxon>Agaricomycetidae</taxon>
        <taxon>Agaricales</taxon>
        <taxon>Marasmiineae</taxon>
        <taxon>Mycenaceae</taxon>
        <taxon>Mycena</taxon>
    </lineage>
</organism>
<dbReference type="PANTHER" id="PTHR13153">
    <property type="entry name" value="CGTHBA PROTEIN -14 GENE PROTEIN"/>
    <property type="match status" value="1"/>
</dbReference>
<feature type="region of interest" description="Disordered" evidence="8">
    <location>
        <begin position="1405"/>
        <end position="1449"/>
    </location>
</feature>
<dbReference type="GO" id="GO:1990130">
    <property type="term" value="C:GATOR1 complex"/>
    <property type="evidence" value="ECO:0007669"/>
    <property type="project" value="TreeGrafter"/>
</dbReference>
<evidence type="ECO:0000256" key="7">
    <source>
        <dbReference type="SAM" id="Coils"/>
    </source>
</evidence>
<reference evidence="12" key="1">
    <citation type="submission" date="2023-11" db="EMBL/GenBank/DDBJ databases">
        <authorList>
            <person name="De Vega J J."/>
            <person name="De Vega J J."/>
        </authorList>
    </citation>
    <scope>NUCLEOTIDE SEQUENCE</scope>
</reference>
<keyword evidence="4" id="KW-0677">Repeat</keyword>
<feature type="compositionally biased region" description="Polar residues" evidence="8">
    <location>
        <begin position="88"/>
        <end position="102"/>
    </location>
</feature>
<dbReference type="InterPro" id="IPR036517">
    <property type="entry name" value="FF_domain_sf"/>
</dbReference>
<evidence type="ECO:0000259" key="10">
    <source>
        <dbReference type="PROSITE" id="PS50020"/>
    </source>
</evidence>
<dbReference type="CDD" id="cd00201">
    <property type="entry name" value="WW"/>
    <property type="match status" value="2"/>
</dbReference>
<evidence type="ECO:0008006" key="14">
    <source>
        <dbReference type="Google" id="ProtNLM"/>
    </source>
</evidence>
<feature type="domain" description="WW" evidence="10">
    <location>
        <begin position="765"/>
        <end position="791"/>
    </location>
</feature>
<dbReference type="GO" id="GO:0034198">
    <property type="term" value="P:cellular response to amino acid starvation"/>
    <property type="evidence" value="ECO:0007669"/>
    <property type="project" value="TreeGrafter"/>
</dbReference>
<keyword evidence="13" id="KW-1185">Reference proteome</keyword>
<comment type="subcellular location">
    <subcellularLocation>
        <location evidence="1">Nucleus</location>
    </subcellularLocation>
</comment>
<feature type="signal peptide" evidence="9">
    <location>
        <begin position="1"/>
        <end position="17"/>
    </location>
</feature>
<feature type="compositionally biased region" description="Low complexity" evidence="8">
    <location>
        <begin position="1405"/>
        <end position="1415"/>
    </location>
</feature>
<dbReference type="SUPFAM" id="SSF51045">
    <property type="entry name" value="WW domain"/>
    <property type="match status" value="2"/>
</dbReference>
<dbReference type="GO" id="GO:0005634">
    <property type="term" value="C:nucleus"/>
    <property type="evidence" value="ECO:0007669"/>
    <property type="project" value="UniProtKB-SubCell"/>
</dbReference>
<evidence type="ECO:0000256" key="3">
    <source>
        <dbReference type="ARBA" id="ARBA00022664"/>
    </source>
</evidence>
<evidence type="ECO:0000256" key="5">
    <source>
        <dbReference type="ARBA" id="ARBA00023187"/>
    </source>
</evidence>
<keyword evidence="5" id="KW-0508">mRNA splicing</keyword>
<feature type="domain" description="WW" evidence="10">
    <location>
        <begin position="702"/>
        <end position="735"/>
    </location>
</feature>
<comment type="similarity">
    <text evidence="2">Belongs to the NPR3 family.</text>
</comment>
<evidence type="ECO:0000256" key="9">
    <source>
        <dbReference type="SAM" id="SignalP"/>
    </source>
</evidence>
<dbReference type="EMBL" id="CAVNYO010000138">
    <property type="protein sequence ID" value="CAK5268561.1"/>
    <property type="molecule type" value="Genomic_DNA"/>
</dbReference>
<dbReference type="GO" id="GO:0008380">
    <property type="term" value="P:RNA splicing"/>
    <property type="evidence" value="ECO:0007669"/>
    <property type="project" value="UniProtKB-KW"/>
</dbReference>
<dbReference type="FunFam" id="1.10.10.440:FF:000013">
    <property type="entry name" value="pre-mRNA-processing protein 40A isoform X1"/>
    <property type="match status" value="1"/>
</dbReference>
<feature type="region of interest" description="Disordered" evidence="8">
    <location>
        <begin position="1175"/>
        <end position="1197"/>
    </location>
</feature>
<dbReference type="Proteomes" id="UP001295794">
    <property type="component" value="Unassembled WGS sequence"/>
</dbReference>
<dbReference type="GO" id="GO:1904262">
    <property type="term" value="P:negative regulation of TORC1 signaling"/>
    <property type="evidence" value="ECO:0007669"/>
    <property type="project" value="TreeGrafter"/>
</dbReference>
<dbReference type="Pfam" id="PF03666">
    <property type="entry name" value="NPR3"/>
    <property type="match status" value="1"/>
</dbReference>
<dbReference type="Gene3D" id="2.20.70.10">
    <property type="match status" value="2"/>
</dbReference>
<dbReference type="InterPro" id="IPR002713">
    <property type="entry name" value="FF_domain"/>
</dbReference>
<dbReference type="InterPro" id="IPR005365">
    <property type="entry name" value="Npr3"/>
</dbReference>
<dbReference type="PROSITE" id="PS51676">
    <property type="entry name" value="FF"/>
    <property type="match status" value="1"/>
</dbReference>
<evidence type="ECO:0000256" key="6">
    <source>
        <dbReference type="ARBA" id="ARBA00023242"/>
    </source>
</evidence>
<feature type="region of interest" description="Disordered" evidence="8">
    <location>
        <begin position="1311"/>
        <end position="1334"/>
    </location>
</feature>
<dbReference type="GO" id="GO:0010508">
    <property type="term" value="P:positive regulation of autophagy"/>
    <property type="evidence" value="ECO:0007669"/>
    <property type="project" value="TreeGrafter"/>
</dbReference>
<evidence type="ECO:0000313" key="13">
    <source>
        <dbReference type="Proteomes" id="UP001295794"/>
    </source>
</evidence>
<dbReference type="PROSITE" id="PS50020">
    <property type="entry name" value="WW_DOMAIN_2"/>
    <property type="match status" value="2"/>
</dbReference>
<dbReference type="InterPro" id="IPR001202">
    <property type="entry name" value="WW_dom"/>
</dbReference>
<dbReference type="GO" id="GO:0038202">
    <property type="term" value="P:TORC1 signaling"/>
    <property type="evidence" value="ECO:0007669"/>
    <property type="project" value="TreeGrafter"/>
</dbReference>
<proteinExistence type="inferred from homology"/>
<name>A0AAD2H3L8_9AGAR</name>
<dbReference type="Gene3D" id="1.10.10.440">
    <property type="entry name" value="FF domain"/>
    <property type="match status" value="4"/>
</dbReference>
<dbReference type="Pfam" id="PF01846">
    <property type="entry name" value="FF"/>
    <property type="match status" value="2"/>
</dbReference>
<evidence type="ECO:0000259" key="11">
    <source>
        <dbReference type="PROSITE" id="PS51676"/>
    </source>
</evidence>
<evidence type="ECO:0000256" key="8">
    <source>
        <dbReference type="SAM" id="MobiDB-lite"/>
    </source>
</evidence>
<keyword evidence="9" id="KW-0732">Signal</keyword>
<evidence type="ECO:0000256" key="2">
    <source>
        <dbReference type="ARBA" id="ARBA00010546"/>
    </source>
</evidence>
<dbReference type="SMART" id="SM00456">
    <property type="entry name" value="WW"/>
    <property type="match status" value="2"/>
</dbReference>
<evidence type="ECO:0000256" key="1">
    <source>
        <dbReference type="ARBA" id="ARBA00004123"/>
    </source>
</evidence>
<keyword evidence="6" id="KW-0539">Nucleus</keyword>
<feature type="compositionally biased region" description="Polar residues" evidence="8">
    <location>
        <begin position="55"/>
        <end position="65"/>
    </location>
</feature>
<feature type="domain" description="FF" evidence="11">
    <location>
        <begin position="1087"/>
        <end position="1148"/>
    </location>
</feature>
<evidence type="ECO:0000256" key="4">
    <source>
        <dbReference type="ARBA" id="ARBA00022737"/>
    </source>
</evidence>
<dbReference type="Pfam" id="PF00397">
    <property type="entry name" value="WW"/>
    <property type="match status" value="1"/>
</dbReference>
<dbReference type="PANTHER" id="PTHR13153:SF5">
    <property type="entry name" value="GATOR COMPLEX PROTEIN NPRL3"/>
    <property type="match status" value="1"/>
</dbReference>
<keyword evidence="3" id="KW-0507">mRNA processing</keyword>